<evidence type="ECO:0000313" key="2">
    <source>
        <dbReference type="Proteomes" id="UP001158576"/>
    </source>
</evidence>
<gene>
    <name evidence="1" type="ORF">OKIOD_LOCUS7369</name>
</gene>
<keyword evidence="2" id="KW-1185">Reference proteome</keyword>
<protein>
    <submittedName>
        <fullName evidence="1">Oidioi.mRNA.OKI2018_I69.XSR.g15811.t1.cds</fullName>
    </submittedName>
</protein>
<proteinExistence type="predicted"/>
<reference evidence="1 2" key="1">
    <citation type="submission" date="2021-04" db="EMBL/GenBank/DDBJ databases">
        <authorList>
            <person name="Bliznina A."/>
        </authorList>
    </citation>
    <scope>NUCLEOTIDE SEQUENCE [LARGE SCALE GENOMIC DNA]</scope>
</reference>
<dbReference type="EMBL" id="OU015569">
    <property type="protein sequence ID" value="CAG5098598.1"/>
    <property type="molecule type" value="Genomic_DNA"/>
</dbReference>
<name>A0ABN7SI88_OIKDI</name>
<accession>A0ABN7SI88</accession>
<evidence type="ECO:0000313" key="1">
    <source>
        <dbReference type="EMBL" id="CAG5098598.1"/>
    </source>
</evidence>
<sequence length="137" mass="15535">MIQEFQTFVKTIPGDHRGQFCSIYFAEENSKFVLTRGRAIMGGIRVEGAILEEKRDDFFGEWFANSSGSTVFTNSENGLAIPGCKLVMVNEWKINQLHKMVGKFSSEEFPDSSFRKGFALSLHDEFKDQFQAKATAF</sequence>
<organism evidence="1 2">
    <name type="scientific">Oikopleura dioica</name>
    <name type="common">Tunicate</name>
    <dbReference type="NCBI Taxonomy" id="34765"/>
    <lineage>
        <taxon>Eukaryota</taxon>
        <taxon>Metazoa</taxon>
        <taxon>Chordata</taxon>
        <taxon>Tunicata</taxon>
        <taxon>Appendicularia</taxon>
        <taxon>Copelata</taxon>
        <taxon>Oikopleuridae</taxon>
        <taxon>Oikopleura</taxon>
    </lineage>
</organism>
<dbReference type="Proteomes" id="UP001158576">
    <property type="component" value="Chromosome XSR"/>
</dbReference>